<keyword evidence="4 7" id="KW-0812">Transmembrane</keyword>
<dbReference type="GO" id="GO:0009306">
    <property type="term" value="P:protein secretion"/>
    <property type="evidence" value="ECO:0007669"/>
    <property type="project" value="InterPro"/>
</dbReference>
<proteinExistence type="inferred from homology"/>
<evidence type="ECO:0000256" key="2">
    <source>
        <dbReference type="ARBA" id="ARBA00008835"/>
    </source>
</evidence>
<dbReference type="GO" id="GO:0044780">
    <property type="term" value="P:bacterial-type flagellum assembly"/>
    <property type="evidence" value="ECO:0007669"/>
    <property type="project" value="TreeGrafter"/>
</dbReference>
<feature type="transmembrane region" description="Helical" evidence="7">
    <location>
        <begin position="274"/>
        <end position="298"/>
    </location>
</feature>
<keyword evidence="6 7" id="KW-0472">Membrane</keyword>
<evidence type="ECO:0000313" key="9">
    <source>
        <dbReference type="Proteomes" id="UP000488506"/>
    </source>
</evidence>
<comment type="caution">
    <text evidence="8">The sequence shown here is derived from an EMBL/GenBank/DDBJ whole genome shotgun (WGS) entry which is preliminary data.</text>
</comment>
<keyword evidence="3" id="KW-1003">Cell membrane</keyword>
<evidence type="ECO:0000313" key="8">
    <source>
        <dbReference type="EMBL" id="KAF0133332.1"/>
    </source>
</evidence>
<comment type="subcellular location">
    <subcellularLocation>
        <location evidence="1">Cell membrane</location>
        <topology evidence="1">Multi-pass membrane protein</topology>
    </subcellularLocation>
</comment>
<accession>A0A833L024</accession>
<evidence type="ECO:0000256" key="6">
    <source>
        <dbReference type="ARBA" id="ARBA00023136"/>
    </source>
</evidence>
<protein>
    <submittedName>
        <fullName evidence="8">Flagellar biosynthesis protein FlhA</fullName>
    </submittedName>
</protein>
<dbReference type="Gene3D" id="3.40.50.12790">
    <property type="entry name" value="FHIPEP family, domain 4"/>
    <property type="match status" value="1"/>
</dbReference>
<evidence type="ECO:0000256" key="3">
    <source>
        <dbReference type="ARBA" id="ARBA00022475"/>
    </source>
</evidence>
<dbReference type="InterPro" id="IPR042193">
    <property type="entry name" value="FHIPEP_3"/>
</dbReference>
<reference evidence="8 9" key="1">
    <citation type="submission" date="2019-12" db="EMBL/GenBank/DDBJ databases">
        <authorList>
            <person name="Wolfe R."/>
            <person name="Danczak R."/>
            <person name="Wilkins M."/>
        </authorList>
    </citation>
    <scope>NUCLEOTIDE SEQUENCE [LARGE SCALE GENOMIC DNA]</scope>
    <source>
        <strain evidence="8">X2_MaxBin.013</strain>
    </source>
</reference>
<keyword evidence="8" id="KW-0969">Cilium</keyword>
<dbReference type="PROSITE" id="PS00994">
    <property type="entry name" value="FHIPEP"/>
    <property type="match status" value="1"/>
</dbReference>
<feature type="transmembrane region" description="Helical" evidence="7">
    <location>
        <begin position="20"/>
        <end position="37"/>
    </location>
</feature>
<feature type="transmembrane region" description="Helical" evidence="7">
    <location>
        <begin position="236"/>
        <end position="262"/>
    </location>
</feature>
<evidence type="ECO:0000256" key="1">
    <source>
        <dbReference type="ARBA" id="ARBA00004651"/>
    </source>
</evidence>
<dbReference type="InterPro" id="IPR025505">
    <property type="entry name" value="FHIPEP_CS"/>
</dbReference>
<sequence length="695" mass="76243">MALPEFDVKNFKNLFSASDMIMAIILVGIIALIIIPLPPFMLDILFTINIAFSLVLLLVVMYLKEPLELATLPSILLVVTLFRLSLNIASSRLLLLNAYAGQVVNAFGTVVVGGNYIVGVIVFAIITIVQFVVITKGSERVAEVAARFTLDAMPGKQMSIDADLNAGLIDANEARARRKKIEAEATFFGSMDGANKFVRGDSIASIIIVIVNIIGGLLIGWLQLGLGIMEALTTYALLTVGAGIASQLTALLVSVATGLVITKSTSETSLGTDVGVQVFAQPRAFAFVALILSAFALVPGLPTMPFLMLAGFSGALALVLIQSQSKHEEAKMLKDEVGSKDVLKKPESILGTLGLDPLSLKTGRNLIPLIDPSQRGPLLERITLIRYQIGQELGFVIPGVRVMDDLSLPPNHYVIEIRGSKVSTGEAYVGHHRVNLRLADIKQKKMTGNEVRDPVSGEHTTWVPDEFLPELQKLNIASQDPIDVIAVHFTEIIKRFADEIMTRQNVQSLIELVKNTNAAIVRELIPDMLSLGQVHKVLQLLVRERVSIRDLSTILERLADYAHLSRDVNVLTEYVRQSLARQICETYTDKEGVTTVVTIDPSLEETLIGAIHQSEYGSFLAVDPNIGERILLQIQKHMSNFRRMKLSPVILGSPRLRPHFKRFIERSYPDVAVLSYNEIVPQVKVQSIGMISLER</sequence>
<dbReference type="AlphaFoldDB" id="A0A833L024"/>
<feature type="transmembrane region" description="Helical" evidence="7">
    <location>
        <begin position="44"/>
        <end position="63"/>
    </location>
</feature>
<organism evidence="8 9">
    <name type="scientific">Candidatus Saganbacteria bacterium</name>
    <dbReference type="NCBI Taxonomy" id="2575572"/>
    <lineage>
        <taxon>Bacteria</taxon>
        <taxon>Bacillati</taxon>
        <taxon>Saganbacteria</taxon>
    </lineage>
</organism>
<dbReference type="PANTHER" id="PTHR30161:SF1">
    <property type="entry name" value="FLAGELLAR BIOSYNTHESIS PROTEIN FLHA-RELATED"/>
    <property type="match status" value="1"/>
</dbReference>
<dbReference type="Gene3D" id="1.10.8.540">
    <property type="entry name" value="FHIPEP family, domain 3"/>
    <property type="match status" value="1"/>
</dbReference>
<feature type="transmembrane region" description="Helical" evidence="7">
    <location>
        <begin position="116"/>
        <end position="134"/>
    </location>
</feature>
<dbReference type="InterPro" id="IPR042196">
    <property type="entry name" value="FHIPEP_4"/>
</dbReference>
<feature type="transmembrane region" description="Helical" evidence="7">
    <location>
        <begin position="203"/>
        <end position="224"/>
    </location>
</feature>
<evidence type="ECO:0000256" key="4">
    <source>
        <dbReference type="ARBA" id="ARBA00022692"/>
    </source>
</evidence>
<gene>
    <name evidence="8" type="ORF">FD145_1350</name>
</gene>
<evidence type="ECO:0000256" key="5">
    <source>
        <dbReference type="ARBA" id="ARBA00022989"/>
    </source>
</evidence>
<dbReference type="EMBL" id="WPAF01000029">
    <property type="protein sequence ID" value="KAF0133332.1"/>
    <property type="molecule type" value="Genomic_DNA"/>
</dbReference>
<dbReference type="Gene3D" id="3.40.30.60">
    <property type="entry name" value="FHIPEP family, domain 1"/>
    <property type="match status" value="1"/>
</dbReference>
<dbReference type="Proteomes" id="UP000488506">
    <property type="component" value="Unassembled WGS sequence"/>
</dbReference>
<feature type="transmembrane region" description="Helical" evidence="7">
    <location>
        <begin position="69"/>
        <end position="86"/>
    </location>
</feature>
<evidence type="ECO:0000256" key="7">
    <source>
        <dbReference type="SAM" id="Phobius"/>
    </source>
</evidence>
<comment type="similarity">
    <text evidence="2">Belongs to the FHIPEP (flagella/HR/invasion proteins export pore) family.</text>
</comment>
<keyword evidence="8" id="KW-0966">Cell projection</keyword>
<dbReference type="Pfam" id="PF00771">
    <property type="entry name" value="FHIPEP"/>
    <property type="match status" value="1"/>
</dbReference>
<name>A0A833L024_UNCSA</name>
<dbReference type="InterPro" id="IPR042194">
    <property type="entry name" value="FHIPEP_1"/>
</dbReference>
<dbReference type="InterPro" id="IPR001712">
    <property type="entry name" value="T3SS_FHIPEP"/>
</dbReference>
<keyword evidence="5 7" id="KW-1133">Transmembrane helix</keyword>
<dbReference type="PIRSF" id="PIRSF005419">
    <property type="entry name" value="FlhA"/>
    <property type="match status" value="1"/>
</dbReference>
<dbReference type="PRINTS" id="PR00949">
    <property type="entry name" value="TYPE3IMAPROT"/>
</dbReference>
<dbReference type="PANTHER" id="PTHR30161">
    <property type="entry name" value="FLAGELLAR EXPORT PROTEIN, MEMBRANE FLHA SUBUNIT-RELATED"/>
    <property type="match status" value="1"/>
</dbReference>
<dbReference type="GO" id="GO:0005886">
    <property type="term" value="C:plasma membrane"/>
    <property type="evidence" value="ECO:0007669"/>
    <property type="project" value="UniProtKB-SubCell"/>
</dbReference>
<keyword evidence="8" id="KW-0282">Flagellum</keyword>